<accession>A0ABY4GLH7</accession>
<organism evidence="2 3">
    <name type="scientific">Gracilibacillus salinarum</name>
    <dbReference type="NCBI Taxonomy" id="2932255"/>
    <lineage>
        <taxon>Bacteria</taxon>
        <taxon>Bacillati</taxon>
        <taxon>Bacillota</taxon>
        <taxon>Bacilli</taxon>
        <taxon>Bacillales</taxon>
        <taxon>Bacillaceae</taxon>
        <taxon>Gracilibacillus</taxon>
    </lineage>
</organism>
<dbReference type="InterPro" id="IPR020185">
    <property type="entry name" value="Spore_morphogenesis_YwcE"/>
</dbReference>
<name>A0ABY4GLH7_9BACI</name>
<sequence length="98" mass="11307">MMMDILLIFLLVFSCTPFILWGDNWKKTAIGQIPLVVGAWYTFYQHMTAGIGTGEMLLWGIFFANIVYGHIAFTIVLLEMRKTIKQKQIIKKSVEFSK</sequence>
<keyword evidence="1" id="KW-0472">Membrane</keyword>
<keyword evidence="1" id="KW-1133">Transmembrane helix</keyword>
<evidence type="ECO:0008006" key="4">
    <source>
        <dbReference type="Google" id="ProtNLM"/>
    </source>
</evidence>
<dbReference type="Proteomes" id="UP000831537">
    <property type="component" value="Chromosome"/>
</dbReference>
<protein>
    <recommendedName>
        <fullName evidence="4">Holin</fullName>
    </recommendedName>
</protein>
<dbReference type="EMBL" id="CP095071">
    <property type="protein sequence ID" value="UOQ85066.1"/>
    <property type="molecule type" value="Genomic_DNA"/>
</dbReference>
<feature type="transmembrane region" description="Helical" evidence="1">
    <location>
        <begin position="56"/>
        <end position="78"/>
    </location>
</feature>
<reference evidence="2 3" key="1">
    <citation type="submission" date="2022-04" db="EMBL/GenBank/DDBJ databases">
        <title>Gracilibacillus sp. isolated from saltern.</title>
        <authorList>
            <person name="Won M."/>
            <person name="Lee C.-M."/>
            <person name="Woen H.-Y."/>
            <person name="Kwon S.-W."/>
        </authorList>
    </citation>
    <scope>NUCLEOTIDE SEQUENCE [LARGE SCALE GENOMIC DNA]</scope>
    <source>
        <strain evidence="2 3">SSPM10-3</strain>
    </source>
</reference>
<evidence type="ECO:0000313" key="3">
    <source>
        <dbReference type="Proteomes" id="UP000831537"/>
    </source>
</evidence>
<gene>
    <name evidence="2" type="ORF">MUN87_20875</name>
</gene>
<dbReference type="RefSeq" id="WP_244743752.1">
    <property type="nucleotide sequence ID" value="NZ_CP095071.1"/>
</dbReference>
<dbReference type="Pfam" id="PF17368">
    <property type="entry name" value="YwcE"/>
    <property type="match status" value="1"/>
</dbReference>
<keyword evidence="1" id="KW-0812">Transmembrane</keyword>
<evidence type="ECO:0000313" key="2">
    <source>
        <dbReference type="EMBL" id="UOQ85066.1"/>
    </source>
</evidence>
<keyword evidence="3" id="KW-1185">Reference proteome</keyword>
<evidence type="ECO:0000256" key="1">
    <source>
        <dbReference type="SAM" id="Phobius"/>
    </source>
</evidence>
<proteinExistence type="predicted"/>